<reference evidence="2" key="1">
    <citation type="submission" date="2014-11" db="EMBL/GenBank/DDBJ databases">
        <authorList>
            <person name="Amaro Gonzalez C."/>
        </authorList>
    </citation>
    <scope>NUCLEOTIDE SEQUENCE</scope>
</reference>
<proteinExistence type="predicted"/>
<dbReference type="AlphaFoldDB" id="A0A0E9W6T9"/>
<reference evidence="2" key="2">
    <citation type="journal article" date="2015" name="Fish Shellfish Immunol.">
        <title>Early steps in the European eel (Anguilla anguilla)-Vibrio vulnificus interaction in the gills: Role of the RtxA13 toxin.</title>
        <authorList>
            <person name="Callol A."/>
            <person name="Pajuelo D."/>
            <person name="Ebbesson L."/>
            <person name="Teles M."/>
            <person name="MacKenzie S."/>
            <person name="Amaro C."/>
        </authorList>
    </citation>
    <scope>NUCLEOTIDE SEQUENCE</scope>
</reference>
<accession>A0A0E9W6T9</accession>
<evidence type="ECO:0000313" key="2">
    <source>
        <dbReference type="EMBL" id="JAH86026.1"/>
    </source>
</evidence>
<name>A0A0E9W6T9_ANGAN</name>
<evidence type="ECO:0000256" key="1">
    <source>
        <dbReference type="SAM" id="Phobius"/>
    </source>
</evidence>
<organism evidence="2">
    <name type="scientific">Anguilla anguilla</name>
    <name type="common">European freshwater eel</name>
    <name type="synonym">Muraena anguilla</name>
    <dbReference type="NCBI Taxonomy" id="7936"/>
    <lineage>
        <taxon>Eukaryota</taxon>
        <taxon>Metazoa</taxon>
        <taxon>Chordata</taxon>
        <taxon>Craniata</taxon>
        <taxon>Vertebrata</taxon>
        <taxon>Euteleostomi</taxon>
        <taxon>Actinopterygii</taxon>
        <taxon>Neopterygii</taxon>
        <taxon>Teleostei</taxon>
        <taxon>Anguilliformes</taxon>
        <taxon>Anguillidae</taxon>
        <taxon>Anguilla</taxon>
    </lineage>
</organism>
<feature type="transmembrane region" description="Helical" evidence="1">
    <location>
        <begin position="7"/>
        <end position="29"/>
    </location>
</feature>
<keyword evidence="1" id="KW-0812">Transmembrane</keyword>
<keyword evidence="1" id="KW-1133">Transmembrane helix</keyword>
<dbReference type="EMBL" id="GBXM01022551">
    <property type="protein sequence ID" value="JAH86026.1"/>
    <property type="molecule type" value="Transcribed_RNA"/>
</dbReference>
<protein>
    <submittedName>
        <fullName evidence="2">Uncharacterized protein</fullName>
    </submittedName>
</protein>
<keyword evidence="1" id="KW-0472">Membrane</keyword>
<sequence>MKILIPLNPLLSFFVITIPSHFMLPLPIYDTKHHSAWVNINWVHHSCIVTKGI</sequence>